<name>A0AAN6U5T0_9PEZI</name>
<evidence type="ECO:0000313" key="3">
    <source>
        <dbReference type="Proteomes" id="UP001302602"/>
    </source>
</evidence>
<accession>A0AAN6U5T0</accession>
<organism evidence="2 3">
    <name type="scientific">Parathielavia appendiculata</name>
    <dbReference type="NCBI Taxonomy" id="2587402"/>
    <lineage>
        <taxon>Eukaryota</taxon>
        <taxon>Fungi</taxon>
        <taxon>Dikarya</taxon>
        <taxon>Ascomycota</taxon>
        <taxon>Pezizomycotina</taxon>
        <taxon>Sordariomycetes</taxon>
        <taxon>Sordariomycetidae</taxon>
        <taxon>Sordariales</taxon>
        <taxon>Chaetomiaceae</taxon>
        <taxon>Parathielavia</taxon>
    </lineage>
</organism>
<keyword evidence="1" id="KW-0732">Signal</keyword>
<dbReference type="GeneID" id="87833645"/>
<comment type="caution">
    <text evidence="2">The sequence shown here is derived from an EMBL/GenBank/DDBJ whole genome shotgun (WGS) entry which is preliminary data.</text>
</comment>
<protein>
    <submittedName>
        <fullName evidence="2">Uncharacterized protein</fullName>
    </submittedName>
</protein>
<proteinExistence type="predicted"/>
<dbReference type="Proteomes" id="UP001302602">
    <property type="component" value="Unassembled WGS sequence"/>
</dbReference>
<dbReference type="PROSITE" id="PS51257">
    <property type="entry name" value="PROKAR_LIPOPROTEIN"/>
    <property type="match status" value="1"/>
</dbReference>
<reference evidence="2" key="1">
    <citation type="journal article" date="2023" name="Mol. Phylogenet. Evol.">
        <title>Genome-scale phylogeny and comparative genomics of the fungal order Sordariales.</title>
        <authorList>
            <person name="Hensen N."/>
            <person name="Bonometti L."/>
            <person name="Westerberg I."/>
            <person name="Brannstrom I.O."/>
            <person name="Guillou S."/>
            <person name="Cros-Aarteil S."/>
            <person name="Calhoun S."/>
            <person name="Haridas S."/>
            <person name="Kuo A."/>
            <person name="Mondo S."/>
            <person name="Pangilinan J."/>
            <person name="Riley R."/>
            <person name="LaButti K."/>
            <person name="Andreopoulos B."/>
            <person name="Lipzen A."/>
            <person name="Chen C."/>
            <person name="Yan M."/>
            <person name="Daum C."/>
            <person name="Ng V."/>
            <person name="Clum A."/>
            <person name="Steindorff A."/>
            <person name="Ohm R.A."/>
            <person name="Martin F."/>
            <person name="Silar P."/>
            <person name="Natvig D.O."/>
            <person name="Lalanne C."/>
            <person name="Gautier V."/>
            <person name="Ament-Velasquez S.L."/>
            <person name="Kruys A."/>
            <person name="Hutchinson M.I."/>
            <person name="Powell A.J."/>
            <person name="Barry K."/>
            <person name="Miller A.N."/>
            <person name="Grigoriev I.V."/>
            <person name="Debuchy R."/>
            <person name="Gladieux P."/>
            <person name="Hiltunen Thoren M."/>
            <person name="Johannesson H."/>
        </authorList>
    </citation>
    <scope>NUCLEOTIDE SEQUENCE</scope>
    <source>
        <strain evidence="2">CBS 731.68</strain>
    </source>
</reference>
<reference evidence="2" key="2">
    <citation type="submission" date="2023-05" db="EMBL/GenBank/DDBJ databases">
        <authorList>
            <consortium name="Lawrence Berkeley National Laboratory"/>
            <person name="Steindorff A."/>
            <person name="Hensen N."/>
            <person name="Bonometti L."/>
            <person name="Westerberg I."/>
            <person name="Brannstrom I.O."/>
            <person name="Guillou S."/>
            <person name="Cros-Aarteil S."/>
            <person name="Calhoun S."/>
            <person name="Haridas S."/>
            <person name="Kuo A."/>
            <person name="Mondo S."/>
            <person name="Pangilinan J."/>
            <person name="Riley R."/>
            <person name="Labutti K."/>
            <person name="Andreopoulos B."/>
            <person name="Lipzen A."/>
            <person name="Chen C."/>
            <person name="Yanf M."/>
            <person name="Daum C."/>
            <person name="Ng V."/>
            <person name="Clum A."/>
            <person name="Ohm R."/>
            <person name="Martin F."/>
            <person name="Silar P."/>
            <person name="Natvig D."/>
            <person name="Lalanne C."/>
            <person name="Gautier V."/>
            <person name="Ament-Velasquez S.L."/>
            <person name="Kruys A."/>
            <person name="Hutchinson M.I."/>
            <person name="Powell A.J."/>
            <person name="Barry K."/>
            <person name="Miller A.N."/>
            <person name="Grigoriev I.V."/>
            <person name="Debuchy R."/>
            <person name="Gladieux P."/>
            <person name="Thoren M.H."/>
            <person name="Johannesson H."/>
        </authorList>
    </citation>
    <scope>NUCLEOTIDE SEQUENCE</scope>
    <source>
        <strain evidence="2">CBS 731.68</strain>
    </source>
</reference>
<feature type="signal peptide" evidence="1">
    <location>
        <begin position="1"/>
        <end position="26"/>
    </location>
</feature>
<keyword evidence="3" id="KW-1185">Reference proteome</keyword>
<sequence>MAAPPSRWAWQATSLCLSILLGGCFWAHTPFTSHTRAPAMVNALLQIIARDVSSLGEAVLVEQAQSETLRSLALENKRLTEQMLVALEKLKVKGANETVEVQSKSPPTYSI</sequence>
<feature type="chain" id="PRO_5042996927" evidence="1">
    <location>
        <begin position="27"/>
        <end position="111"/>
    </location>
</feature>
<dbReference type="EMBL" id="MU853224">
    <property type="protein sequence ID" value="KAK4126799.1"/>
    <property type="molecule type" value="Genomic_DNA"/>
</dbReference>
<dbReference type="AlphaFoldDB" id="A0AAN6U5T0"/>
<evidence type="ECO:0000313" key="2">
    <source>
        <dbReference type="EMBL" id="KAK4126799.1"/>
    </source>
</evidence>
<evidence type="ECO:0000256" key="1">
    <source>
        <dbReference type="SAM" id="SignalP"/>
    </source>
</evidence>
<gene>
    <name evidence="2" type="ORF">N657DRAFT_687204</name>
</gene>
<dbReference type="RefSeq" id="XP_062650570.1">
    <property type="nucleotide sequence ID" value="XM_062796877.1"/>
</dbReference>